<sequence length="366" mass="42368">MTVRKPNEKNTKAEILTAFNQLLDEKKAIESQLTQLAKERKSSEEKQVIEIKPVTDQKTMNSTLNSAGKQKIQQTIDSLANLQLSFGSAVSDLSENLTLEAAKLQEIQHLVATEITELQELHSLEEINDDTLDELITQYQQSAKAFAEEFSQRRETLEQEILAAKKAWTKEQEQQQRTIKERNDTQTKTRLRDASEYKYELDLQRKLNKDEYEQAQQSLYKQLEELQQTQEKQWMEREKTVSEREKQFEEYKTKVEAFPKELEAAVKKFQDNGRGLGHYQTKVKADLRAKEVEGERRVYELRIQSLEETIQNQEARINNLAKQLDSALKQVQDLAVKAIEGSANISSFQAVKEIALEQAKTKTNNK</sequence>
<feature type="coiled-coil region" evidence="1">
    <location>
        <begin position="19"/>
        <end position="46"/>
    </location>
</feature>
<feature type="coiled-coil region" evidence="1">
    <location>
        <begin position="289"/>
        <end position="337"/>
    </location>
</feature>
<gene>
    <name evidence="2" type="ORF">NIES2119_07990</name>
</gene>
<evidence type="ECO:0000256" key="1">
    <source>
        <dbReference type="SAM" id="Coils"/>
    </source>
</evidence>
<evidence type="ECO:0000313" key="2">
    <source>
        <dbReference type="EMBL" id="OKH39060.1"/>
    </source>
</evidence>
<dbReference type="EMBL" id="MRCE01000006">
    <property type="protein sequence ID" value="OKH39060.1"/>
    <property type="molecule type" value="Genomic_DNA"/>
</dbReference>
<accession>A0A1U7IP71</accession>
<dbReference type="AlphaFoldDB" id="A0A1U7IP71"/>
<dbReference type="STRING" id="454136.NIES2119_07990"/>
<organism evidence="2 3">
    <name type="scientific">[Phormidium ambiguum] IAM M-71</name>
    <dbReference type="NCBI Taxonomy" id="454136"/>
    <lineage>
        <taxon>Bacteria</taxon>
        <taxon>Bacillati</taxon>
        <taxon>Cyanobacteriota</taxon>
        <taxon>Cyanophyceae</taxon>
        <taxon>Oscillatoriophycideae</taxon>
        <taxon>Aerosakkonematales</taxon>
        <taxon>Aerosakkonemataceae</taxon>
        <taxon>Floridanema</taxon>
    </lineage>
</organism>
<dbReference type="OrthoDB" id="479613at2"/>
<evidence type="ECO:0000313" key="3">
    <source>
        <dbReference type="Proteomes" id="UP000185860"/>
    </source>
</evidence>
<protein>
    <recommendedName>
        <fullName evidence="4">Myosin heavy chain</fullName>
    </recommendedName>
</protein>
<proteinExistence type="predicted"/>
<evidence type="ECO:0008006" key="4">
    <source>
        <dbReference type="Google" id="ProtNLM"/>
    </source>
</evidence>
<comment type="caution">
    <text evidence="2">The sequence shown here is derived from an EMBL/GenBank/DDBJ whole genome shotgun (WGS) entry which is preliminary data.</text>
</comment>
<dbReference type="Proteomes" id="UP000185860">
    <property type="component" value="Unassembled WGS sequence"/>
</dbReference>
<dbReference type="RefSeq" id="WP_073592922.1">
    <property type="nucleotide sequence ID" value="NZ_MRCE01000006.1"/>
</dbReference>
<name>A0A1U7IP71_9CYAN</name>
<reference evidence="2 3" key="1">
    <citation type="submission" date="2016-11" db="EMBL/GenBank/DDBJ databases">
        <title>Draft Genome Sequences of Nine Cyanobacterial Strains from Diverse Habitats.</title>
        <authorList>
            <person name="Zhu T."/>
            <person name="Hou S."/>
            <person name="Lu X."/>
            <person name="Hess W.R."/>
        </authorList>
    </citation>
    <scope>NUCLEOTIDE SEQUENCE [LARGE SCALE GENOMIC DNA]</scope>
    <source>
        <strain evidence="2 3">IAM M-71</strain>
    </source>
</reference>
<keyword evidence="1" id="KW-0175">Coiled coil</keyword>